<evidence type="ECO:0000313" key="2">
    <source>
        <dbReference type="Proteomes" id="UP000886520"/>
    </source>
</evidence>
<reference evidence="1" key="1">
    <citation type="submission" date="2021-01" db="EMBL/GenBank/DDBJ databases">
        <title>Adiantum capillus-veneris genome.</title>
        <authorList>
            <person name="Fang Y."/>
            <person name="Liao Q."/>
        </authorList>
    </citation>
    <scope>NUCLEOTIDE SEQUENCE</scope>
    <source>
        <strain evidence="1">H3</strain>
        <tissue evidence="1">Leaf</tissue>
    </source>
</reference>
<evidence type="ECO:0000313" key="1">
    <source>
        <dbReference type="EMBL" id="KAI5063809.1"/>
    </source>
</evidence>
<comment type="caution">
    <text evidence="1">The sequence shown here is derived from an EMBL/GenBank/DDBJ whole genome shotgun (WGS) entry which is preliminary data.</text>
</comment>
<organism evidence="1 2">
    <name type="scientific">Adiantum capillus-veneris</name>
    <name type="common">Maidenhair fern</name>
    <dbReference type="NCBI Taxonomy" id="13818"/>
    <lineage>
        <taxon>Eukaryota</taxon>
        <taxon>Viridiplantae</taxon>
        <taxon>Streptophyta</taxon>
        <taxon>Embryophyta</taxon>
        <taxon>Tracheophyta</taxon>
        <taxon>Polypodiopsida</taxon>
        <taxon>Polypodiidae</taxon>
        <taxon>Polypodiales</taxon>
        <taxon>Pteridineae</taxon>
        <taxon>Pteridaceae</taxon>
        <taxon>Vittarioideae</taxon>
        <taxon>Adiantum</taxon>
    </lineage>
</organism>
<dbReference type="Proteomes" id="UP000886520">
    <property type="component" value="Chromosome 20"/>
</dbReference>
<dbReference type="AlphaFoldDB" id="A0A9D4UAV3"/>
<sequence length="73" mass="7790">MEDLDGDSTAGSFPLMLPSIFETSRLGGSLFLLWQEKKLASHIWFVESSVYGGGVGGPDGDKSWFGGSSMVLC</sequence>
<protein>
    <submittedName>
        <fullName evidence="1">Uncharacterized protein</fullName>
    </submittedName>
</protein>
<dbReference type="EMBL" id="JABFUD020000020">
    <property type="protein sequence ID" value="KAI5063809.1"/>
    <property type="molecule type" value="Genomic_DNA"/>
</dbReference>
<accession>A0A9D4UAV3</accession>
<name>A0A9D4UAV3_ADICA</name>
<proteinExistence type="predicted"/>
<gene>
    <name evidence="1" type="ORF">GOP47_0020479</name>
</gene>
<keyword evidence="2" id="KW-1185">Reference proteome</keyword>